<dbReference type="EMBL" id="JBHTBX010000015">
    <property type="protein sequence ID" value="MFC7436198.1"/>
    <property type="molecule type" value="Genomic_DNA"/>
</dbReference>
<dbReference type="RefSeq" id="WP_382259670.1">
    <property type="nucleotide sequence ID" value="NZ_JBHTBX010000015.1"/>
</dbReference>
<name>A0ABW2RDR4_9BURK</name>
<gene>
    <name evidence="1" type="ORF">ACFQNJ_16950</name>
</gene>
<dbReference type="InterPro" id="IPR027417">
    <property type="entry name" value="P-loop_NTPase"/>
</dbReference>
<reference evidence="2" key="1">
    <citation type="journal article" date="2019" name="Int. J. Syst. Evol. Microbiol.">
        <title>The Global Catalogue of Microorganisms (GCM) 10K type strain sequencing project: providing services to taxonomists for standard genome sequencing and annotation.</title>
        <authorList>
            <consortium name="The Broad Institute Genomics Platform"/>
            <consortium name="The Broad Institute Genome Sequencing Center for Infectious Disease"/>
            <person name="Wu L."/>
            <person name="Ma J."/>
        </authorList>
    </citation>
    <scope>NUCLEOTIDE SEQUENCE [LARGE SCALE GENOMIC DNA]</scope>
    <source>
        <strain evidence="2">CCUG 54518</strain>
    </source>
</reference>
<proteinExistence type="predicted"/>
<dbReference type="SUPFAM" id="SSF52540">
    <property type="entry name" value="P-loop containing nucleoside triphosphate hydrolases"/>
    <property type="match status" value="1"/>
</dbReference>
<keyword evidence="2" id="KW-1185">Reference proteome</keyword>
<dbReference type="Pfam" id="PF13238">
    <property type="entry name" value="AAA_18"/>
    <property type="match status" value="1"/>
</dbReference>
<dbReference type="Proteomes" id="UP001596495">
    <property type="component" value="Unassembled WGS sequence"/>
</dbReference>
<dbReference type="Gene3D" id="3.40.50.300">
    <property type="entry name" value="P-loop containing nucleotide triphosphate hydrolases"/>
    <property type="match status" value="1"/>
</dbReference>
<protein>
    <submittedName>
        <fullName evidence="1">AAA family ATPase</fullName>
    </submittedName>
</protein>
<evidence type="ECO:0000313" key="2">
    <source>
        <dbReference type="Proteomes" id="UP001596495"/>
    </source>
</evidence>
<comment type="caution">
    <text evidence="1">The sequence shown here is derived from an EMBL/GenBank/DDBJ whole genome shotgun (WGS) entry which is preliminary data.</text>
</comment>
<organism evidence="1 2">
    <name type="scientific">Hydrogenophaga bisanensis</name>
    <dbReference type="NCBI Taxonomy" id="439611"/>
    <lineage>
        <taxon>Bacteria</taxon>
        <taxon>Pseudomonadati</taxon>
        <taxon>Pseudomonadota</taxon>
        <taxon>Betaproteobacteria</taxon>
        <taxon>Burkholderiales</taxon>
        <taxon>Comamonadaceae</taxon>
        <taxon>Hydrogenophaga</taxon>
    </lineage>
</organism>
<accession>A0ABW2RDR4</accession>
<evidence type="ECO:0000313" key="1">
    <source>
        <dbReference type="EMBL" id="MFC7436198.1"/>
    </source>
</evidence>
<sequence length="189" mass="21021">MDTPPPLHPCIFFIGLHGVGKTTLGRHLHQHHGWMHISLGDLGRLARSRRLPREHSTRFMGHLAAQLPGDRLSRPLIESLLGEIERHRQAGPVSVDGFPAEPFHMGLLPPGSQVFHLEVPDAQREERLLARGEHTVRQWTGKPQGSNRDKDLPLLLELHRELITSIDASFPVASVASLVLSHLPSNQVA</sequence>